<dbReference type="Pfam" id="PF13424">
    <property type="entry name" value="TPR_12"/>
    <property type="match status" value="1"/>
</dbReference>
<evidence type="ECO:0000256" key="1">
    <source>
        <dbReference type="PROSITE-ProRule" id="PRU00339"/>
    </source>
</evidence>
<evidence type="ECO:0000313" key="3">
    <source>
        <dbReference type="EMBL" id="GAT90137.1"/>
    </source>
</evidence>
<dbReference type="Pfam" id="PF13432">
    <property type="entry name" value="TPR_16"/>
    <property type="match status" value="1"/>
</dbReference>
<sequence length="237" mass="27416">MDQKSEEIKEKQQAVEKKREEQQKKADETLHKLVEDIDNHPDDYRTYYDLGSFLVQLHNYTQAEELMMKALGLFADRSKKAKETLVYGLGNVYYAAGEYDKAIEQFNNLSDGDMKTDAYIMLAQSYMAKEDYKKAVVFALTAQGFRRQDPEINYLLASSLLALGNFSEAAEFYDKVLQAKPKDGKANFDRGIVAMVLEEDFNQYFEVAKREDPKYFEKGQKRLADIEKFIQVKNGKK</sequence>
<dbReference type="InterPro" id="IPR019734">
    <property type="entry name" value="TPR_rpt"/>
</dbReference>
<keyword evidence="1" id="KW-0802">TPR repeat</keyword>
<evidence type="ECO:0000313" key="7">
    <source>
        <dbReference type="Proteomes" id="UP000037778"/>
    </source>
</evidence>
<protein>
    <submittedName>
        <fullName evidence="3">Tetratricopeptide repeat protein</fullName>
    </submittedName>
</protein>
<reference evidence="6 7" key="1">
    <citation type="journal article" date="2015" name="Genome Biol. Evol.">
        <title>Functionally Structured Genomes in Lactobacillus kunkeei Colonizing the Honey Crop and Food Products of Honeybees and Stingless Bees.</title>
        <authorList>
            <person name="Tamarit D."/>
            <person name="Ellegaard K.M."/>
            <person name="Wikander J."/>
            <person name="Olofsson T."/>
            <person name="Vasquez A."/>
            <person name="Andersson S.G."/>
        </authorList>
    </citation>
    <scope>NUCLEOTIDE SEQUENCE [LARGE SCALE GENOMIC DNA]</scope>
    <source>
        <strain evidence="4 7">LAko</strain>
        <strain evidence="5 6">LAla</strain>
    </source>
</reference>
<keyword evidence="7" id="KW-1185">Reference proteome</keyword>
<dbReference type="PANTHER" id="PTHR12558:SF13">
    <property type="entry name" value="CELL DIVISION CYCLE PROTEIN 27 HOMOLOG"/>
    <property type="match status" value="1"/>
</dbReference>
<gene>
    <name evidence="3" type="ORF">FF306_00231</name>
    <name evidence="4" type="ORF">RZ71_08390</name>
    <name evidence="5" type="ORF">RZ72_13740</name>
</gene>
<dbReference type="SUPFAM" id="SSF48452">
    <property type="entry name" value="TPR-like"/>
    <property type="match status" value="1"/>
</dbReference>
<dbReference type="Proteomes" id="UP000037778">
    <property type="component" value="Unassembled WGS sequence"/>
</dbReference>
<feature type="repeat" description="TPR" evidence="1">
    <location>
        <begin position="150"/>
        <end position="183"/>
    </location>
</feature>
<feature type="repeat" description="TPR" evidence="1">
    <location>
        <begin position="83"/>
        <end position="116"/>
    </location>
</feature>
<evidence type="ECO:0000256" key="2">
    <source>
        <dbReference type="SAM" id="MobiDB-lite"/>
    </source>
</evidence>
<dbReference type="EMBL" id="JXCY01000006">
    <property type="protein sequence ID" value="KOY76388.1"/>
    <property type="molecule type" value="Genomic_DNA"/>
</dbReference>
<evidence type="ECO:0000313" key="8">
    <source>
        <dbReference type="Proteomes" id="UP000186588"/>
    </source>
</evidence>
<dbReference type="PATRIC" id="fig|148814.6.peg.309"/>
<accession>A0A0C2VY91</accession>
<dbReference type="RefSeq" id="WP_041152389.1">
    <property type="nucleotide sequence ID" value="NZ_BDDX01000001.1"/>
</dbReference>
<reference evidence="3 8" key="2">
    <citation type="journal article" date="2016" name="Syst. Appl. Microbiol.">
        <title>Genomic characterization of a fructophilic bee symbiont Lactobacillus kunkeei reveals its niche-specific adaptation.</title>
        <authorList>
            <person name="Maeno S."/>
            <person name="Tanizawa Y."/>
            <person name="Kanesaki Y."/>
            <person name="Kubota E."/>
            <person name="Kumar H."/>
            <person name="Dicks L."/>
            <person name="Salminen S."/>
            <person name="Nakagawa J."/>
            <person name="Arita M."/>
            <person name="Endo A."/>
        </authorList>
    </citation>
    <scope>NUCLEOTIDE SEQUENCE [LARGE SCALE GENOMIC DNA]</scope>
    <source>
        <strain evidence="3 8">FF30-6</strain>
    </source>
</reference>
<proteinExistence type="predicted"/>
<dbReference type="Proteomes" id="UP000037749">
    <property type="component" value="Unassembled WGS sequence"/>
</dbReference>
<evidence type="ECO:0000313" key="6">
    <source>
        <dbReference type="Proteomes" id="UP000037749"/>
    </source>
</evidence>
<evidence type="ECO:0000313" key="4">
    <source>
        <dbReference type="EMBL" id="KOY76388.1"/>
    </source>
</evidence>
<dbReference type="PANTHER" id="PTHR12558">
    <property type="entry name" value="CELL DIVISION CYCLE 16,23,27"/>
    <property type="match status" value="1"/>
</dbReference>
<name>A0A0C2VY91_9LACO</name>
<dbReference type="Proteomes" id="UP000186588">
    <property type="component" value="Unassembled WGS sequence"/>
</dbReference>
<dbReference type="SMART" id="SM00028">
    <property type="entry name" value="TPR"/>
    <property type="match status" value="4"/>
</dbReference>
<dbReference type="EMBL" id="JXCZ01000022">
    <property type="protein sequence ID" value="KOY79004.1"/>
    <property type="molecule type" value="Genomic_DNA"/>
</dbReference>
<feature type="repeat" description="TPR" evidence="1">
    <location>
        <begin position="44"/>
        <end position="77"/>
    </location>
</feature>
<organism evidence="4 7">
    <name type="scientific">Apilactobacillus kunkeei</name>
    <dbReference type="NCBI Taxonomy" id="148814"/>
    <lineage>
        <taxon>Bacteria</taxon>
        <taxon>Bacillati</taxon>
        <taxon>Bacillota</taxon>
        <taxon>Bacilli</taxon>
        <taxon>Lactobacillales</taxon>
        <taxon>Lactobacillaceae</taxon>
        <taxon>Apilactobacillus</taxon>
    </lineage>
</organism>
<dbReference type="PROSITE" id="PS50005">
    <property type="entry name" value="TPR"/>
    <property type="match status" value="3"/>
</dbReference>
<feature type="region of interest" description="Disordered" evidence="2">
    <location>
        <begin position="1"/>
        <end position="27"/>
    </location>
</feature>
<dbReference type="Gene3D" id="1.25.40.10">
    <property type="entry name" value="Tetratricopeptide repeat domain"/>
    <property type="match status" value="2"/>
</dbReference>
<comment type="caution">
    <text evidence="4">The sequence shown here is derived from an EMBL/GenBank/DDBJ whole genome shotgun (WGS) entry which is preliminary data.</text>
</comment>
<dbReference type="EMBL" id="BDDX01000001">
    <property type="protein sequence ID" value="GAT90137.1"/>
    <property type="molecule type" value="Genomic_DNA"/>
</dbReference>
<evidence type="ECO:0000313" key="5">
    <source>
        <dbReference type="EMBL" id="KOY79004.1"/>
    </source>
</evidence>
<dbReference type="AlphaFoldDB" id="A0A0C2VY91"/>
<dbReference type="InterPro" id="IPR011990">
    <property type="entry name" value="TPR-like_helical_dom_sf"/>
</dbReference>